<keyword evidence="2" id="KW-1185">Reference proteome</keyword>
<evidence type="ECO:0008006" key="3">
    <source>
        <dbReference type="Google" id="ProtNLM"/>
    </source>
</evidence>
<accession>A0A166T088</accession>
<feature type="non-terminal residue" evidence="1">
    <location>
        <position position="169"/>
    </location>
</feature>
<protein>
    <recommendedName>
        <fullName evidence="3">BTB domain-containing protein</fullName>
    </recommendedName>
</protein>
<gene>
    <name evidence="1" type="ORF">FIBSPDRAFT_710361</name>
</gene>
<dbReference type="OrthoDB" id="2367075at2759"/>
<reference evidence="1 2" key="1">
    <citation type="journal article" date="2016" name="Mol. Biol. Evol.">
        <title>Comparative Genomics of Early-Diverging Mushroom-Forming Fungi Provides Insights into the Origins of Lignocellulose Decay Capabilities.</title>
        <authorList>
            <person name="Nagy L.G."/>
            <person name="Riley R."/>
            <person name="Tritt A."/>
            <person name="Adam C."/>
            <person name="Daum C."/>
            <person name="Floudas D."/>
            <person name="Sun H."/>
            <person name="Yadav J.S."/>
            <person name="Pangilinan J."/>
            <person name="Larsson K.H."/>
            <person name="Matsuura K."/>
            <person name="Barry K."/>
            <person name="Labutti K."/>
            <person name="Kuo R."/>
            <person name="Ohm R.A."/>
            <person name="Bhattacharya S.S."/>
            <person name="Shirouzu T."/>
            <person name="Yoshinaga Y."/>
            <person name="Martin F.M."/>
            <person name="Grigoriev I.V."/>
            <person name="Hibbett D.S."/>
        </authorList>
    </citation>
    <scope>NUCLEOTIDE SEQUENCE [LARGE SCALE GENOMIC DNA]</scope>
    <source>
        <strain evidence="1 2">CBS 109695</strain>
    </source>
</reference>
<dbReference type="EMBL" id="KV417495">
    <property type="protein sequence ID" value="KZP30037.1"/>
    <property type="molecule type" value="Genomic_DNA"/>
</dbReference>
<evidence type="ECO:0000313" key="1">
    <source>
        <dbReference type="EMBL" id="KZP30037.1"/>
    </source>
</evidence>
<dbReference type="Proteomes" id="UP000076532">
    <property type="component" value="Unassembled WGS sequence"/>
</dbReference>
<dbReference type="STRING" id="436010.A0A166T088"/>
<dbReference type="AlphaFoldDB" id="A0A166T088"/>
<sequence>QRDSTFYITCVTFLAQKTLFKVPRYKFERGSTVFKDMFKIPAVDTQEGWDDANPLKLEPIKKLDFQRFLMAMLPDYALKPIDMGQEEWMSVLKLSTLWKFTELRREAISHLNDMKVEPAEKVIIARQYRVEKWLVEGYTALIKQDTIFTANQKATLGAETIIKLYKRRE</sequence>
<name>A0A166T088_9AGAM</name>
<proteinExistence type="predicted"/>
<feature type="non-terminal residue" evidence="1">
    <location>
        <position position="1"/>
    </location>
</feature>
<organism evidence="1 2">
    <name type="scientific">Athelia psychrophila</name>
    <dbReference type="NCBI Taxonomy" id="1759441"/>
    <lineage>
        <taxon>Eukaryota</taxon>
        <taxon>Fungi</taxon>
        <taxon>Dikarya</taxon>
        <taxon>Basidiomycota</taxon>
        <taxon>Agaricomycotina</taxon>
        <taxon>Agaricomycetes</taxon>
        <taxon>Agaricomycetidae</taxon>
        <taxon>Atheliales</taxon>
        <taxon>Atheliaceae</taxon>
        <taxon>Athelia</taxon>
    </lineage>
</organism>
<evidence type="ECO:0000313" key="2">
    <source>
        <dbReference type="Proteomes" id="UP000076532"/>
    </source>
</evidence>